<dbReference type="InterPro" id="IPR022104">
    <property type="entry name" value="DUF3644"/>
</dbReference>
<dbReference type="Proteomes" id="UP000293781">
    <property type="component" value="Unassembled WGS sequence"/>
</dbReference>
<gene>
    <name evidence="3" type="ORF">EV382_2262</name>
</gene>
<evidence type="ECO:0000256" key="1">
    <source>
        <dbReference type="SAM" id="MobiDB-lite"/>
    </source>
</evidence>
<dbReference type="RefSeq" id="WP_341870154.1">
    <property type="nucleotide sequence ID" value="NZ_SHKK01000001.1"/>
</dbReference>
<feature type="region of interest" description="Disordered" evidence="1">
    <location>
        <begin position="349"/>
        <end position="392"/>
    </location>
</feature>
<feature type="compositionally biased region" description="Basic and acidic residues" evidence="1">
    <location>
        <begin position="383"/>
        <end position="392"/>
    </location>
</feature>
<dbReference type="EMBL" id="SHKK01000001">
    <property type="protein sequence ID" value="RZT79066.1"/>
    <property type="molecule type" value="Genomic_DNA"/>
</dbReference>
<reference evidence="3 4" key="1">
    <citation type="submission" date="2019-02" db="EMBL/GenBank/DDBJ databases">
        <title>Sequencing the genomes of 1000 actinobacteria strains.</title>
        <authorList>
            <person name="Klenk H.-P."/>
        </authorList>
    </citation>
    <scope>NUCLEOTIDE SEQUENCE [LARGE SCALE GENOMIC DNA]</scope>
    <source>
        <strain evidence="3 4">DSM 45888</strain>
    </source>
</reference>
<evidence type="ECO:0000313" key="4">
    <source>
        <dbReference type="Proteomes" id="UP000293781"/>
    </source>
</evidence>
<feature type="compositionally biased region" description="Basic and acidic residues" evidence="1">
    <location>
        <begin position="350"/>
        <end position="366"/>
    </location>
</feature>
<protein>
    <submittedName>
        <fullName evidence="3">Uncharacterized protein DUF3644</fullName>
    </submittedName>
</protein>
<proteinExistence type="predicted"/>
<organism evidence="3 4">
    <name type="scientific">Micromonospora violae</name>
    <dbReference type="NCBI Taxonomy" id="1278207"/>
    <lineage>
        <taxon>Bacteria</taxon>
        <taxon>Bacillati</taxon>
        <taxon>Actinomycetota</taxon>
        <taxon>Actinomycetes</taxon>
        <taxon>Micromonosporales</taxon>
        <taxon>Micromonosporaceae</taxon>
        <taxon>Micromonospora</taxon>
    </lineage>
</organism>
<evidence type="ECO:0000313" key="3">
    <source>
        <dbReference type="EMBL" id="RZT79066.1"/>
    </source>
</evidence>
<feature type="domain" description="DUF3644" evidence="2">
    <location>
        <begin position="10"/>
        <end position="194"/>
    </location>
</feature>
<evidence type="ECO:0000259" key="2">
    <source>
        <dbReference type="Pfam" id="PF12358"/>
    </source>
</evidence>
<accession>A0A4Q7UDB3</accession>
<comment type="caution">
    <text evidence="3">The sequence shown here is derived from an EMBL/GenBank/DDBJ whole genome shotgun (WGS) entry which is preliminary data.</text>
</comment>
<sequence>MPRPQRHWPMITASRAEAALAVRLYNDPAEERSFEGFVVHMHLAWLYLLHAEFTRDGVDFRYRQRGNPRLLERIDGEPKRWELARCVAERWLFDDPIRKNIEFFIGLRNKIEHRYAGKADLSLAIALSGYAQALLLNYEEELAGQFGETVSLAAMLRFPLFVGSFTDAGETVLRRLRKALPAPLRKFVVDYESGLKSDLVNDPRYEFRLRVTNELAPKDPDSLAIQYTRYDDMTDEQKAVVEELGRKGFVVVREQKRSVVNHELFKPRQVVLAVAEQVPFVFHMGHFVRAWQELKVRPVGRSDHPERTDEKYCFYDALHGDYGYTKAYVKKLVRELSSVDRWRNFFGEDPQDKASGEWVTDSDKHLPRQRNGAETDAEVPSAQDREGQYGAE</sequence>
<dbReference type="Pfam" id="PF12358">
    <property type="entry name" value="DUF3644"/>
    <property type="match status" value="1"/>
</dbReference>
<keyword evidence="4" id="KW-1185">Reference proteome</keyword>
<name>A0A4Q7UDB3_9ACTN</name>
<dbReference type="AlphaFoldDB" id="A0A4Q7UDB3"/>